<gene>
    <name evidence="2" type="ORF">IPJ48_13715</name>
</gene>
<protein>
    <submittedName>
        <fullName evidence="2">Uncharacterized protein</fullName>
    </submittedName>
</protein>
<dbReference type="EMBL" id="JADJNC010000022">
    <property type="protein sequence ID" value="MBK7424054.1"/>
    <property type="molecule type" value="Genomic_DNA"/>
</dbReference>
<dbReference type="AlphaFoldDB" id="A0A9D7IHL1"/>
<sequence>MPSLDPSTTLSTASLVIAMEILWIVIWVLVVWFIIDLVRVQDVIARMPQDEQDRFLVGTPLTPETREFLHRRLYFPNSSRRFLLVLVLVFAIGIFSKLLGL</sequence>
<feature type="transmembrane region" description="Helical" evidence="1">
    <location>
        <begin position="12"/>
        <end position="38"/>
    </location>
</feature>
<comment type="caution">
    <text evidence="2">The sequence shown here is derived from an EMBL/GenBank/DDBJ whole genome shotgun (WGS) entry which is preliminary data.</text>
</comment>
<evidence type="ECO:0000313" key="2">
    <source>
        <dbReference type="EMBL" id="MBK7424054.1"/>
    </source>
</evidence>
<evidence type="ECO:0000256" key="1">
    <source>
        <dbReference type="SAM" id="Phobius"/>
    </source>
</evidence>
<feature type="transmembrane region" description="Helical" evidence="1">
    <location>
        <begin position="82"/>
        <end position="100"/>
    </location>
</feature>
<reference evidence="2" key="1">
    <citation type="submission" date="2020-10" db="EMBL/GenBank/DDBJ databases">
        <title>Connecting structure to function with the recovery of over 1000 high-quality activated sludge metagenome-assembled genomes encoding full-length rRNA genes using long-read sequencing.</title>
        <authorList>
            <person name="Singleton C.M."/>
            <person name="Petriglieri F."/>
            <person name="Kristensen J.M."/>
            <person name="Kirkegaard R.H."/>
            <person name="Michaelsen T.Y."/>
            <person name="Andersen M.H."/>
            <person name="Karst S.M."/>
            <person name="Dueholm M.S."/>
            <person name="Nielsen P.H."/>
            <person name="Albertsen M."/>
        </authorList>
    </citation>
    <scope>NUCLEOTIDE SEQUENCE</scope>
    <source>
        <strain evidence="2">EsbW_18-Q3-R4-48_MAXAC.044</strain>
    </source>
</reference>
<keyword evidence="1" id="KW-1133">Transmembrane helix</keyword>
<name>A0A9D7IHL1_9RHOO</name>
<accession>A0A9D7IHL1</accession>
<dbReference type="Proteomes" id="UP000886602">
    <property type="component" value="Unassembled WGS sequence"/>
</dbReference>
<organism evidence="2 3">
    <name type="scientific">Candidatus Propionivibrio dominans</name>
    <dbReference type="NCBI Taxonomy" id="2954373"/>
    <lineage>
        <taxon>Bacteria</taxon>
        <taxon>Pseudomonadati</taxon>
        <taxon>Pseudomonadota</taxon>
        <taxon>Betaproteobacteria</taxon>
        <taxon>Rhodocyclales</taxon>
        <taxon>Rhodocyclaceae</taxon>
        <taxon>Propionivibrio</taxon>
    </lineage>
</organism>
<keyword evidence="1" id="KW-0472">Membrane</keyword>
<proteinExistence type="predicted"/>
<evidence type="ECO:0000313" key="3">
    <source>
        <dbReference type="Proteomes" id="UP000886602"/>
    </source>
</evidence>
<keyword evidence="1" id="KW-0812">Transmembrane</keyword>